<dbReference type="InterPro" id="IPR029063">
    <property type="entry name" value="SAM-dependent_MTases_sf"/>
</dbReference>
<evidence type="ECO:0000256" key="2">
    <source>
        <dbReference type="ARBA" id="ARBA00003015"/>
    </source>
</evidence>
<dbReference type="InterPro" id="IPR055361">
    <property type="entry name" value="tRNA_methyltr_TrmB_bact"/>
</dbReference>
<protein>
    <recommendedName>
        <fullName evidence="7">tRNA (guanine-N(7)-)-methyltransferase</fullName>
        <ecNumber evidence="7">2.1.1.33</ecNumber>
    </recommendedName>
    <alternativeName>
        <fullName evidence="7">tRNA (guanine(46)-N(7))-methyltransferase</fullName>
    </alternativeName>
    <alternativeName>
        <fullName evidence="7">tRNA(m7G46)-methyltransferase</fullName>
    </alternativeName>
</protein>
<dbReference type="Gene3D" id="3.40.50.150">
    <property type="entry name" value="Vaccinia Virus protein VP39"/>
    <property type="match status" value="1"/>
</dbReference>
<evidence type="ECO:0000256" key="3">
    <source>
        <dbReference type="ARBA" id="ARBA00022603"/>
    </source>
</evidence>
<comment type="subunit">
    <text evidence="7">Monomer.</text>
</comment>
<reference evidence="8 9" key="2">
    <citation type="submission" date="2019-05" db="EMBL/GenBank/DDBJ databases">
        <title>Genome evolution of the obligate endosymbiont Buchnera aphidicola.</title>
        <authorList>
            <person name="Moran N.A."/>
        </authorList>
    </citation>
    <scope>NUCLEOTIDE SEQUENCE [LARGE SCALE GENOMIC DNA]</scope>
    <source>
        <strain evidence="8 9">Ahe</strain>
    </source>
</reference>
<reference evidence="8 9" key="1">
    <citation type="submission" date="2018-12" db="EMBL/GenBank/DDBJ databases">
        <authorList>
            <person name="Chong R.A."/>
        </authorList>
    </citation>
    <scope>NUCLEOTIDE SEQUENCE [LARGE SCALE GENOMIC DNA]</scope>
    <source>
        <strain evidence="8 9">Ahe</strain>
    </source>
</reference>
<dbReference type="PANTHER" id="PTHR23417:SF14">
    <property type="entry name" value="PENTACOTRIPEPTIDE-REPEAT REGION OF PRORP DOMAIN-CONTAINING PROTEIN"/>
    <property type="match status" value="1"/>
</dbReference>
<feature type="binding site" evidence="7">
    <location>
        <position position="179"/>
    </location>
    <ligand>
        <name>substrate</name>
    </ligand>
</feature>
<evidence type="ECO:0000256" key="1">
    <source>
        <dbReference type="ARBA" id="ARBA00000142"/>
    </source>
</evidence>
<organism evidence="8 9">
    <name type="scientific">Buchnera aphidicola</name>
    <name type="common">Aphis helianthi</name>
    <dbReference type="NCBI Taxonomy" id="2315802"/>
    <lineage>
        <taxon>Bacteria</taxon>
        <taxon>Pseudomonadati</taxon>
        <taxon>Pseudomonadota</taxon>
        <taxon>Gammaproteobacteria</taxon>
        <taxon>Enterobacterales</taxon>
        <taxon>Erwiniaceae</taxon>
        <taxon>Buchnera</taxon>
    </lineage>
</organism>
<dbReference type="GO" id="GO:0043527">
    <property type="term" value="C:tRNA methyltransferase complex"/>
    <property type="evidence" value="ECO:0007669"/>
    <property type="project" value="TreeGrafter"/>
</dbReference>
<evidence type="ECO:0000256" key="7">
    <source>
        <dbReference type="HAMAP-Rule" id="MF_01057"/>
    </source>
</evidence>
<evidence type="ECO:0000313" key="9">
    <source>
        <dbReference type="Proteomes" id="UP000298759"/>
    </source>
</evidence>
<dbReference type="SUPFAM" id="SSF53335">
    <property type="entry name" value="S-adenosyl-L-methionine-dependent methyltransferases"/>
    <property type="match status" value="1"/>
</dbReference>
<evidence type="ECO:0000256" key="6">
    <source>
        <dbReference type="ARBA" id="ARBA00022694"/>
    </source>
</evidence>
<dbReference type="NCBIfam" id="TIGR00091">
    <property type="entry name" value="tRNA (guanosine(46)-N7)-methyltransferase TrmB"/>
    <property type="match status" value="1"/>
</dbReference>
<sequence>MKNNIITPKYKNGIFLRENQSFVSRKGRITKSQFKSIKEYWPFFGIDYQLTPLNFSSVFKYNYPVILDIGFGSGNSLVQTAINSYNRNFLGVEVYPPGIGSCLRLAYVANLENIKVIHYNAVEVIENMISNHTLSKIQIFFPDPWPKKRHHKRRMIQYVFLKKILKKLIFGGILHIVTDSKEYAYYILNIIKNINEYLNLSQTNTFVEDSISHVKTRFEKKAYVLGNKIFNLMFQSQF</sequence>
<comment type="caution">
    <text evidence="7">Lacks conserved residue(s) required for the propagation of feature annotation.</text>
</comment>
<feature type="binding site" evidence="7">
    <location>
        <position position="147"/>
    </location>
    <ligand>
        <name>substrate</name>
    </ligand>
</feature>
<evidence type="ECO:0000313" key="8">
    <source>
        <dbReference type="EMBL" id="QCI17349.1"/>
    </source>
</evidence>
<dbReference type="UniPathway" id="UPA00989"/>
<evidence type="ECO:0000256" key="4">
    <source>
        <dbReference type="ARBA" id="ARBA00022679"/>
    </source>
</evidence>
<evidence type="ECO:0000256" key="5">
    <source>
        <dbReference type="ARBA" id="ARBA00022691"/>
    </source>
</evidence>
<dbReference type="RefSeq" id="WP_158340280.1">
    <property type="nucleotide sequence ID" value="NZ_CP034894.1"/>
</dbReference>
<gene>
    <name evidence="7 8" type="primary">trmB</name>
    <name evidence="8" type="ORF">D9V62_02810</name>
</gene>
<dbReference type="PROSITE" id="PS51625">
    <property type="entry name" value="SAM_MT_TRMB"/>
    <property type="match status" value="1"/>
</dbReference>
<dbReference type="EMBL" id="CP034894">
    <property type="protein sequence ID" value="QCI17349.1"/>
    <property type="molecule type" value="Genomic_DNA"/>
</dbReference>
<keyword evidence="4 7" id="KW-0808">Transferase</keyword>
<feature type="binding site" evidence="7">
    <location>
        <position position="143"/>
    </location>
    <ligand>
        <name>S-adenosyl-L-methionine</name>
        <dbReference type="ChEBI" id="CHEBI:59789"/>
    </ligand>
</feature>
<dbReference type="AlphaFoldDB" id="A0A4D6XPG3"/>
<dbReference type="GO" id="GO:0008176">
    <property type="term" value="F:tRNA (guanine(46)-N7)-methyltransferase activity"/>
    <property type="evidence" value="ECO:0007669"/>
    <property type="project" value="UniProtKB-UniRule"/>
</dbReference>
<proteinExistence type="inferred from homology"/>
<dbReference type="EC" id="2.1.1.33" evidence="7"/>
<dbReference type="HAMAP" id="MF_01057">
    <property type="entry name" value="tRNA_methyltr_TrmB"/>
    <property type="match status" value="1"/>
</dbReference>
<name>A0A4D6XPG3_9GAMM</name>
<feature type="binding site" evidence="7">
    <location>
        <position position="93"/>
    </location>
    <ligand>
        <name>S-adenosyl-L-methionine</name>
        <dbReference type="ChEBI" id="CHEBI:59789"/>
    </ligand>
</feature>
<keyword evidence="6 7" id="KW-0819">tRNA processing</keyword>
<feature type="binding site" evidence="7">
    <location>
        <position position="120"/>
    </location>
    <ligand>
        <name>S-adenosyl-L-methionine</name>
        <dbReference type="ChEBI" id="CHEBI:59789"/>
    </ligand>
</feature>
<comment type="pathway">
    <text evidence="7">tRNA modification; N(7)-methylguanine-tRNA biosynthesis.</text>
</comment>
<feature type="binding site" evidence="7">
    <location>
        <begin position="216"/>
        <end position="219"/>
    </location>
    <ligand>
        <name>substrate</name>
    </ligand>
</feature>
<dbReference type="Proteomes" id="UP000298759">
    <property type="component" value="Chromosome"/>
</dbReference>
<dbReference type="InterPro" id="IPR003358">
    <property type="entry name" value="tRNA_(Gua-N-7)_MeTrfase_Trmb"/>
</dbReference>
<keyword evidence="3 7" id="KW-0489">Methyltransferase</keyword>
<keyword evidence="5 7" id="KW-0949">S-adenosyl-L-methionine</keyword>
<dbReference type="Pfam" id="PF02390">
    <property type="entry name" value="Methyltransf_4"/>
    <property type="match status" value="1"/>
</dbReference>
<comment type="function">
    <text evidence="2 7">Catalyzes the formation of N(7)-methylguanine at position 46 (m7G46) in tRNA.</text>
</comment>
<comment type="catalytic activity">
    <reaction evidence="1 7">
        <text>guanosine(46) in tRNA + S-adenosyl-L-methionine = N(7)-methylguanosine(46) in tRNA + S-adenosyl-L-homocysteine</text>
        <dbReference type="Rhea" id="RHEA:42708"/>
        <dbReference type="Rhea" id="RHEA-COMP:10188"/>
        <dbReference type="Rhea" id="RHEA-COMP:10189"/>
        <dbReference type="ChEBI" id="CHEBI:57856"/>
        <dbReference type="ChEBI" id="CHEBI:59789"/>
        <dbReference type="ChEBI" id="CHEBI:74269"/>
        <dbReference type="ChEBI" id="CHEBI:74480"/>
        <dbReference type="EC" id="2.1.1.33"/>
    </reaction>
</comment>
<dbReference type="OrthoDB" id="9802090at2"/>
<comment type="similarity">
    <text evidence="7">Belongs to the class I-like SAM-binding methyltransferase superfamily. TrmB family.</text>
</comment>
<feature type="binding site" evidence="7">
    <location>
        <position position="68"/>
    </location>
    <ligand>
        <name>S-adenosyl-L-methionine</name>
        <dbReference type="ChEBI" id="CHEBI:59789"/>
    </ligand>
</feature>
<accession>A0A4D6XPG3</accession>
<dbReference type="PANTHER" id="PTHR23417">
    <property type="entry name" value="3-DEOXY-D-MANNO-OCTULOSONIC-ACID TRANSFERASE/TRNA GUANINE-N 7 - -METHYLTRANSFERASE"/>
    <property type="match status" value="1"/>
</dbReference>